<keyword evidence="4" id="KW-1185">Reference proteome</keyword>
<name>A0A6F8XWY1_9ACTN</name>
<dbReference type="GO" id="GO:0008239">
    <property type="term" value="F:dipeptidyl-peptidase activity"/>
    <property type="evidence" value="ECO:0007669"/>
    <property type="project" value="InterPro"/>
</dbReference>
<dbReference type="InterPro" id="IPR029058">
    <property type="entry name" value="AB_hydrolase_fold"/>
</dbReference>
<evidence type="ECO:0000313" key="3">
    <source>
        <dbReference type="EMBL" id="BCB78346.1"/>
    </source>
</evidence>
<sequence>METARTSRPETFRTEIADGMRIEWDVPIVMDDGIVLRADVFRPIDNAPVPVILTYGPYAKGLPFQVGYPSAWEAMCRDHPDAVTNSTNKYQNWEVVDPEKWVPHGYACVRVDSRGTGRSPGYIDLFSARETRDYYDCIEWAGAQPWSNGRVGLNGISYYAMNQWHVASLNPPHLAAICPWEGAADFYRDGARQGGIRSTFWDNWYDMQVKTVQYGIGETGGRNPNTGQLICGDEQLTAQELAANRSDFGADLRAHRFADEFHAIRSAQWDRITIPVLSCGNWGGQGLHLRGNVEAFVRAASTRKWLEMHGHAHWPLFYTDYGVDLQMRFFDRYLKGANNGWEDRPAVQLQIRHVDATFEPRGEDAWPPPATEWTRRYLSSSLALSESVPVTGSVSYPALGDGVEFTTPPLDADVEVTGPLAAKLFVSSSTTDADLFLVVRVYSPSGSEIVFQGALDPHTPVAQGWLRASHRRLDPALSQPYRPYHPHDTTEPLEPGEVYELDIEILPTCLVIPAGYRIALQVRGSDYVYPGPSARLSNLKNDLTGCGPFLHNDDVDRPAGVFDGVTTVHIGEQYPSHLVLPVIPDARRGLRMA</sequence>
<dbReference type="InterPro" id="IPR005674">
    <property type="entry name" value="CocE/Ser_esterase"/>
</dbReference>
<dbReference type="InterPro" id="IPR013736">
    <property type="entry name" value="Xaa-Pro_dipept_C"/>
</dbReference>
<dbReference type="InterPro" id="IPR050585">
    <property type="entry name" value="Xaa-Pro_dipeptidyl-ppase/CocE"/>
</dbReference>
<dbReference type="Gene3D" id="3.40.50.1820">
    <property type="entry name" value="alpha/beta hydrolase"/>
    <property type="match status" value="1"/>
</dbReference>
<dbReference type="Gene3D" id="2.60.120.260">
    <property type="entry name" value="Galactose-binding domain-like"/>
    <property type="match status" value="1"/>
</dbReference>
<dbReference type="Gene3D" id="1.10.3020.20">
    <property type="match status" value="1"/>
</dbReference>
<accession>A0A6F8XWY1</accession>
<keyword evidence="1" id="KW-0378">Hydrolase</keyword>
<evidence type="ECO:0000259" key="2">
    <source>
        <dbReference type="SMART" id="SM00939"/>
    </source>
</evidence>
<protein>
    <submittedName>
        <fullName evidence="3">Peptidase S15</fullName>
    </submittedName>
</protein>
<dbReference type="SUPFAM" id="SSF53474">
    <property type="entry name" value="alpha/beta-Hydrolases"/>
    <property type="match status" value="1"/>
</dbReference>
<dbReference type="PANTHER" id="PTHR43056:SF10">
    <property type="entry name" value="COCE_NOND FAMILY, PUTATIVE (AFU_ORTHOLOGUE AFUA_7G00600)-RELATED"/>
    <property type="match status" value="1"/>
</dbReference>
<dbReference type="Pfam" id="PF02129">
    <property type="entry name" value="Peptidase_S15"/>
    <property type="match status" value="1"/>
</dbReference>
<dbReference type="Proteomes" id="UP000502508">
    <property type="component" value="Chromosome"/>
</dbReference>
<dbReference type="EMBL" id="AP022870">
    <property type="protein sequence ID" value="BCB78346.1"/>
    <property type="molecule type" value="Genomic_DNA"/>
</dbReference>
<dbReference type="RefSeq" id="WP_197938703.1">
    <property type="nucleotide sequence ID" value="NZ_AP022870.1"/>
</dbReference>
<dbReference type="PANTHER" id="PTHR43056">
    <property type="entry name" value="PEPTIDASE S9 PROLYL OLIGOPEPTIDASE"/>
    <property type="match status" value="1"/>
</dbReference>
<feature type="domain" description="Xaa-Pro dipeptidyl-peptidase C-terminal" evidence="2">
    <location>
        <begin position="327"/>
        <end position="579"/>
    </location>
</feature>
<reference evidence="3 4" key="1">
    <citation type="submission" date="2020-03" db="EMBL/GenBank/DDBJ databases">
        <title>Whole genome shotgun sequence of Phytohabitans flavus NBRC 107702.</title>
        <authorList>
            <person name="Komaki H."/>
            <person name="Tamura T."/>
        </authorList>
    </citation>
    <scope>NUCLEOTIDE SEQUENCE [LARGE SCALE GENOMIC DNA]</scope>
    <source>
        <strain evidence="3 4">NBRC 107702</strain>
    </source>
</reference>
<dbReference type="InterPro" id="IPR008979">
    <property type="entry name" value="Galactose-bd-like_sf"/>
</dbReference>
<organism evidence="3 4">
    <name type="scientific">Phytohabitans flavus</name>
    <dbReference type="NCBI Taxonomy" id="1076124"/>
    <lineage>
        <taxon>Bacteria</taxon>
        <taxon>Bacillati</taxon>
        <taxon>Actinomycetota</taxon>
        <taxon>Actinomycetes</taxon>
        <taxon>Micromonosporales</taxon>
        <taxon>Micromonosporaceae</taxon>
    </lineage>
</organism>
<reference evidence="3 4" key="2">
    <citation type="submission" date="2020-03" db="EMBL/GenBank/DDBJ databases">
        <authorList>
            <person name="Ichikawa N."/>
            <person name="Kimura A."/>
            <person name="Kitahashi Y."/>
            <person name="Uohara A."/>
        </authorList>
    </citation>
    <scope>NUCLEOTIDE SEQUENCE [LARGE SCALE GENOMIC DNA]</scope>
    <source>
        <strain evidence="3 4">NBRC 107702</strain>
    </source>
</reference>
<dbReference type="KEGG" id="pfla:Pflav_047560"/>
<proteinExistence type="predicted"/>
<dbReference type="AlphaFoldDB" id="A0A6F8XWY1"/>
<dbReference type="SUPFAM" id="SSF49785">
    <property type="entry name" value="Galactose-binding domain-like"/>
    <property type="match status" value="1"/>
</dbReference>
<dbReference type="SMART" id="SM00939">
    <property type="entry name" value="PepX_C"/>
    <property type="match status" value="1"/>
</dbReference>
<dbReference type="InterPro" id="IPR000383">
    <property type="entry name" value="Xaa-Pro-like_dom"/>
</dbReference>
<gene>
    <name evidence="3" type="ORF">Pflav_047560</name>
</gene>
<dbReference type="NCBIfam" id="TIGR00976">
    <property type="entry name" value="CocE_NonD"/>
    <property type="match status" value="1"/>
</dbReference>
<evidence type="ECO:0000256" key="1">
    <source>
        <dbReference type="ARBA" id="ARBA00022801"/>
    </source>
</evidence>
<evidence type="ECO:0000313" key="4">
    <source>
        <dbReference type="Proteomes" id="UP000502508"/>
    </source>
</evidence>
<dbReference type="Pfam" id="PF08530">
    <property type="entry name" value="PepX_C"/>
    <property type="match status" value="1"/>
</dbReference>